<feature type="transmembrane region" description="Helical" evidence="6">
    <location>
        <begin position="284"/>
        <end position="313"/>
    </location>
</feature>
<reference evidence="8" key="2">
    <citation type="submission" date="2021-04" db="EMBL/GenBank/DDBJ databases">
        <authorList>
            <person name="Gilroy R."/>
        </authorList>
    </citation>
    <scope>NUCLEOTIDE SEQUENCE</scope>
    <source>
        <strain evidence="8">ChiGjej1B1-1692</strain>
    </source>
</reference>
<evidence type="ECO:0000256" key="3">
    <source>
        <dbReference type="ARBA" id="ARBA00022692"/>
    </source>
</evidence>
<dbReference type="GO" id="GO:0055085">
    <property type="term" value="P:transmembrane transport"/>
    <property type="evidence" value="ECO:0007669"/>
    <property type="project" value="UniProtKB-UniRule"/>
</dbReference>
<dbReference type="GO" id="GO:0005886">
    <property type="term" value="C:plasma membrane"/>
    <property type="evidence" value="ECO:0007669"/>
    <property type="project" value="UniProtKB-SubCell"/>
</dbReference>
<comment type="subcellular location">
    <subcellularLocation>
        <location evidence="1 6">Cell membrane</location>
        <topology evidence="1 6">Multi-pass membrane protein</topology>
    </subcellularLocation>
</comment>
<keyword evidence="2 6" id="KW-1003">Cell membrane</keyword>
<feature type="transmembrane region" description="Helical" evidence="6">
    <location>
        <begin position="202"/>
        <end position="222"/>
    </location>
</feature>
<keyword evidence="5 6" id="KW-0472">Membrane</keyword>
<feature type="transmembrane region" description="Helical" evidence="6">
    <location>
        <begin position="643"/>
        <end position="665"/>
    </location>
</feature>
<evidence type="ECO:0000259" key="7">
    <source>
        <dbReference type="Pfam" id="PF02687"/>
    </source>
</evidence>
<evidence type="ECO:0000313" key="8">
    <source>
        <dbReference type="EMBL" id="HJC39203.1"/>
    </source>
</evidence>
<keyword evidence="3 6" id="KW-0812">Transmembrane</keyword>
<feature type="transmembrane region" description="Helical" evidence="6">
    <location>
        <begin position="600"/>
        <end position="623"/>
    </location>
</feature>
<keyword evidence="6" id="KW-0813">Transport</keyword>
<feature type="transmembrane region" description="Helical" evidence="6">
    <location>
        <begin position="59"/>
        <end position="79"/>
    </location>
</feature>
<comment type="caution">
    <text evidence="8">The sequence shown here is derived from an EMBL/GenBank/DDBJ whole genome shotgun (WGS) entry which is preliminary data.</text>
</comment>
<evidence type="ECO:0000256" key="5">
    <source>
        <dbReference type="ARBA" id="ARBA00023136"/>
    </source>
</evidence>
<feature type="transmembrane region" description="Helical" evidence="6">
    <location>
        <begin position="20"/>
        <end position="39"/>
    </location>
</feature>
<accession>A0A9D2NXG1</accession>
<gene>
    <name evidence="8" type="ORF">H9757_09125</name>
</gene>
<dbReference type="InterPro" id="IPR003838">
    <property type="entry name" value="ABC3_permease_C"/>
</dbReference>
<evidence type="ECO:0000256" key="2">
    <source>
        <dbReference type="ARBA" id="ARBA00022475"/>
    </source>
</evidence>
<feature type="transmembrane region" description="Helical" evidence="6">
    <location>
        <begin position="109"/>
        <end position="142"/>
    </location>
</feature>
<feature type="transmembrane region" description="Helical" evidence="6">
    <location>
        <begin position="237"/>
        <end position="263"/>
    </location>
</feature>
<protein>
    <submittedName>
        <fullName evidence="8">ABC transporter permease</fullName>
    </submittedName>
</protein>
<dbReference type="Proteomes" id="UP000823894">
    <property type="component" value="Unassembled WGS sequence"/>
</dbReference>
<dbReference type="Pfam" id="PF02687">
    <property type="entry name" value="FtsX"/>
    <property type="match status" value="1"/>
</dbReference>
<keyword evidence="4 6" id="KW-1133">Transmembrane helix</keyword>
<comment type="similarity">
    <text evidence="6">Belongs to the ABC-4 integral membrane protein family.</text>
</comment>
<dbReference type="PANTHER" id="PTHR46795">
    <property type="entry name" value="ABC TRANSPORTER PERMEASE-RELATED-RELATED"/>
    <property type="match status" value="1"/>
</dbReference>
<evidence type="ECO:0000313" key="9">
    <source>
        <dbReference type="Proteomes" id="UP000823894"/>
    </source>
</evidence>
<dbReference type="InterPro" id="IPR027022">
    <property type="entry name" value="ABC_permease_BceB-typ"/>
</dbReference>
<sequence>MLFRLSLKNLKKSIRDYSIYFFTLILGVSIFYLFNSIGAQTAMMELSKTKADSIDMLKTVISSMSVMVSFILGFLIVYASRFLIRKRKKEFGVYLTLGMRKGDISKILLAETAVIGALSLGAGLVIGILLSQFMSLFVAGMFEADMSRFVFVVSPEAVLKTILYFVIIYLVVIIMNTFIVARAKLIDLFNADRMQEKIKLKNPILCAVLFLAACVMLGTAYYNVTVNSETLQSEFEVIVQIVLGIVGTFLIFWSVSGFVLEMLKKVPGIYHRRLNSFILSETGAQINTAVVAGSVICLLLFVTICALSSAFALKSYREGRMEYLAPVSLCLDRETTDGKTAGEVLEEKGFDMAALDVGAEFCTYETDTVTEGTLLGSYMDHLKENGFSEEYAAQPVEIIRLSDYNRAARLYGFDPVSLGEDEYAVSSDYPNTVDYYNEGLKVNDTIEIHGRTLTAAYGECVKGYIRMRYSESNMGLVIVPDDVEFAEGERYASLLIADYAEGYDTDEFRSYMDDGEFEALVSGREDEPVMYISTQSDIYDDSIGSSAMVIFIALYLGFVFIISGAAILALKEMSDAIDSRHKYEILRRLGVAEKEQDRALLIQMGIFFGFPLILAVIHSIFGIQVCSQMMMGAFSSADLGTTLGLTAGMIVVIYGGYFLVSYLCCRRVVHEKEQ</sequence>
<dbReference type="PANTHER" id="PTHR46795:SF3">
    <property type="entry name" value="ABC TRANSPORTER PERMEASE"/>
    <property type="match status" value="1"/>
</dbReference>
<dbReference type="PIRSF" id="PIRSF018968">
    <property type="entry name" value="ABC_permease_BceB"/>
    <property type="match status" value="1"/>
</dbReference>
<evidence type="ECO:0000256" key="6">
    <source>
        <dbReference type="PIRNR" id="PIRNR018968"/>
    </source>
</evidence>
<feature type="transmembrane region" description="Helical" evidence="6">
    <location>
        <begin position="162"/>
        <end position="181"/>
    </location>
</feature>
<name>A0A9D2NXG1_9FIRM</name>
<evidence type="ECO:0000256" key="4">
    <source>
        <dbReference type="ARBA" id="ARBA00022989"/>
    </source>
</evidence>
<dbReference type="InterPro" id="IPR052536">
    <property type="entry name" value="ABC-4_Integral_Memb_Prot"/>
</dbReference>
<evidence type="ECO:0000256" key="1">
    <source>
        <dbReference type="ARBA" id="ARBA00004651"/>
    </source>
</evidence>
<proteinExistence type="inferred from homology"/>
<organism evidence="8 9">
    <name type="scientific">Candidatus Mediterraneibacter faecigallinarum</name>
    <dbReference type="NCBI Taxonomy" id="2838669"/>
    <lineage>
        <taxon>Bacteria</taxon>
        <taxon>Bacillati</taxon>
        <taxon>Bacillota</taxon>
        <taxon>Clostridia</taxon>
        <taxon>Lachnospirales</taxon>
        <taxon>Lachnospiraceae</taxon>
        <taxon>Mediterraneibacter</taxon>
    </lineage>
</organism>
<dbReference type="AlphaFoldDB" id="A0A9D2NXG1"/>
<reference evidence="8" key="1">
    <citation type="journal article" date="2021" name="PeerJ">
        <title>Extensive microbial diversity within the chicken gut microbiome revealed by metagenomics and culture.</title>
        <authorList>
            <person name="Gilroy R."/>
            <person name="Ravi A."/>
            <person name="Getino M."/>
            <person name="Pursley I."/>
            <person name="Horton D.L."/>
            <person name="Alikhan N.F."/>
            <person name="Baker D."/>
            <person name="Gharbi K."/>
            <person name="Hall N."/>
            <person name="Watson M."/>
            <person name="Adriaenssens E.M."/>
            <person name="Foster-Nyarko E."/>
            <person name="Jarju S."/>
            <person name="Secka A."/>
            <person name="Antonio M."/>
            <person name="Oren A."/>
            <person name="Chaudhuri R.R."/>
            <person name="La Ragione R."/>
            <person name="Hildebrand F."/>
            <person name="Pallen M.J."/>
        </authorList>
    </citation>
    <scope>NUCLEOTIDE SEQUENCE</scope>
    <source>
        <strain evidence="8">ChiGjej1B1-1692</strain>
    </source>
</reference>
<feature type="domain" description="ABC3 transporter permease C-terminal" evidence="7">
    <location>
        <begin position="63"/>
        <end position="175"/>
    </location>
</feature>
<feature type="transmembrane region" description="Helical" evidence="6">
    <location>
        <begin position="548"/>
        <end position="570"/>
    </location>
</feature>
<dbReference type="EMBL" id="DWWK01000146">
    <property type="protein sequence ID" value="HJC39203.1"/>
    <property type="molecule type" value="Genomic_DNA"/>
</dbReference>